<gene>
    <name evidence="2" type="ORF">KK083_11650</name>
</gene>
<evidence type="ECO:0000313" key="2">
    <source>
        <dbReference type="EMBL" id="MBT1697534.1"/>
    </source>
</evidence>
<feature type="transmembrane region" description="Helical" evidence="1">
    <location>
        <begin position="209"/>
        <end position="230"/>
    </location>
</feature>
<name>A0AAP2DL48_9BACT</name>
<keyword evidence="1" id="KW-0472">Membrane</keyword>
<keyword evidence="3" id="KW-1185">Reference proteome</keyword>
<protein>
    <submittedName>
        <fullName evidence="2">Uncharacterized protein</fullName>
    </submittedName>
</protein>
<sequence>MKPYLLLITQLGFIILTVIYFWLLLRELKQGAEVACRTSGVKKNIVTRILMMLMLWCVLVSAWSGSGMMANFGIFPFNFMPVIVIPLVTVILSLFSKDLGEVLKHIPVQNLIQLQSFRFFVELLLWALLIAGRLPGQMTFEGRNFDILTGITAPVVAWLAARQKLPRAALIAWNLICLGLLINIVSVAILSTPSPWRIFMNEPANTIVAYFPISWLPGFLVPLAYTLHFFSLRQLLTGTLVGQKP</sequence>
<organism evidence="2 3">
    <name type="scientific">Chryseosolibacter histidini</name>
    <dbReference type="NCBI Taxonomy" id="2782349"/>
    <lineage>
        <taxon>Bacteria</taxon>
        <taxon>Pseudomonadati</taxon>
        <taxon>Bacteroidota</taxon>
        <taxon>Cytophagia</taxon>
        <taxon>Cytophagales</taxon>
        <taxon>Chryseotaleaceae</taxon>
        <taxon>Chryseosolibacter</taxon>
    </lineage>
</organism>
<feature type="transmembrane region" description="Helical" evidence="1">
    <location>
        <begin position="168"/>
        <end position="189"/>
    </location>
</feature>
<comment type="caution">
    <text evidence="2">The sequence shown here is derived from an EMBL/GenBank/DDBJ whole genome shotgun (WGS) entry which is preliminary data.</text>
</comment>
<dbReference type="Proteomes" id="UP001319200">
    <property type="component" value="Unassembled WGS sequence"/>
</dbReference>
<reference evidence="2 3" key="1">
    <citation type="submission" date="2021-05" db="EMBL/GenBank/DDBJ databases">
        <title>A Polyphasic approach of four new species of the genus Ohtaekwangia: Ohtaekwangia histidinii sp. nov., Ohtaekwangia cretensis sp. nov., Ohtaekwangia indiensis sp. nov., Ohtaekwangia reichenbachii sp. nov. from diverse environment.</title>
        <authorList>
            <person name="Octaviana S."/>
        </authorList>
    </citation>
    <scope>NUCLEOTIDE SEQUENCE [LARGE SCALE GENOMIC DNA]</scope>
    <source>
        <strain evidence="2 3">PWU4</strain>
    </source>
</reference>
<feature type="transmembrane region" description="Helical" evidence="1">
    <location>
        <begin position="75"/>
        <end position="95"/>
    </location>
</feature>
<evidence type="ECO:0000256" key="1">
    <source>
        <dbReference type="SAM" id="Phobius"/>
    </source>
</evidence>
<dbReference type="EMBL" id="JAHESF010000009">
    <property type="protein sequence ID" value="MBT1697534.1"/>
    <property type="molecule type" value="Genomic_DNA"/>
</dbReference>
<proteinExistence type="predicted"/>
<dbReference type="AlphaFoldDB" id="A0AAP2DL48"/>
<evidence type="ECO:0000313" key="3">
    <source>
        <dbReference type="Proteomes" id="UP001319200"/>
    </source>
</evidence>
<feature type="transmembrane region" description="Helical" evidence="1">
    <location>
        <begin position="45"/>
        <end position="63"/>
    </location>
</feature>
<keyword evidence="1" id="KW-1133">Transmembrane helix</keyword>
<feature type="transmembrane region" description="Helical" evidence="1">
    <location>
        <begin position="6"/>
        <end position="25"/>
    </location>
</feature>
<keyword evidence="1" id="KW-0812">Transmembrane</keyword>
<accession>A0AAP2DL48</accession>
<dbReference type="RefSeq" id="WP_254163404.1">
    <property type="nucleotide sequence ID" value="NZ_JAHESF010000009.1"/>
</dbReference>